<dbReference type="GO" id="GO:0030639">
    <property type="term" value="P:polyketide biosynthetic process"/>
    <property type="evidence" value="ECO:0007669"/>
    <property type="project" value="TreeGrafter"/>
</dbReference>
<comment type="similarity">
    <text evidence="1">Belongs to the thiolase-like superfamily. Chalcone/stilbene synthases family.</text>
</comment>
<keyword evidence="2" id="KW-0808">Transferase</keyword>
<evidence type="ECO:0000313" key="5">
    <source>
        <dbReference type="Proteomes" id="UP000067711"/>
    </source>
</evidence>
<dbReference type="Gene3D" id="3.40.47.10">
    <property type="match status" value="1"/>
</dbReference>
<organism evidence="4 5">
    <name type="scientific">Burkholderia mayonis</name>
    <dbReference type="NCBI Taxonomy" id="1385591"/>
    <lineage>
        <taxon>Bacteria</taxon>
        <taxon>Pseudomonadati</taxon>
        <taxon>Pseudomonadota</taxon>
        <taxon>Betaproteobacteria</taxon>
        <taxon>Burkholderiales</taxon>
        <taxon>Burkholderiaceae</taxon>
        <taxon>Burkholderia</taxon>
        <taxon>pseudomallei group</taxon>
    </lineage>
</organism>
<proteinExistence type="inferred from homology"/>
<dbReference type="InterPro" id="IPR012328">
    <property type="entry name" value="Chalcone/stilbene_synt_C"/>
</dbReference>
<dbReference type="AlphaFoldDB" id="A0A1B4FU99"/>
<dbReference type="RefSeq" id="WP_066493570.1">
    <property type="nucleotide sequence ID" value="NZ_CP013388.1"/>
</dbReference>
<evidence type="ECO:0000256" key="2">
    <source>
        <dbReference type="ARBA" id="ARBA00022679"/>
    </source>
</evidence>
<name>A0A1B4FU99_9BURK</name>
<feature type="domain" description="Chalcone/stilbene synthase C-terminal" evidence="3">
    <location>
        <begin position="281"/>
        <end position="403"/>
    </location>
</feature>
<evidence type="ECO:0000313" key="4">
    <source>
        <dbReference type="EMBL" id="AOJ07235.1"/>
    </source>
</evidence>
<sequence length="406" mass="45223">MAHSLDVVLTDFRSEQLSPPMPQARSLDYIAWLIEQKSERESNFAEDDGDGDVQTDLSSYIRDRVWHYGVAPESIGHRQLHALPASTCTNGDPDTWDRAVFNEVGVESPRGRGLGDRLDYFAAVADTCFERFYQDEHEAPDDIIHVSCSGYLSPSAAQKLVSRKRWFSTNVTHSYHMGCYGAFPPVHMASGYLSAAHCLLPKPKRRVDVVHTELLSIHGDFSDLSSGNLVTLTLFADGFIKYSAYRGDEARHRRKRGLRLLAAETAIIAASTHEMTWKPGGHNFEMHLSRRVPLYIRDAIVPLFTNLCSQCGIDFAHERDALFYAVHPGGPKILDHIVASVGVDRARMHWSWDILKRYGNMSSATVPHIWQAMLDDDAVPVGGKIVSVAFGPGLTATSLLFEKING</sequence>
<dbReference type="EMBL" id="CP013388">
    <property type="protein sequence ID" value="AOJ07235.1"/>
    <property type="molecule type" value="Genomic_DNA"/>
</dbReference>
<dbReference type="Pfam" id="PF02797">
    <property type="entry name" value="Chal_sti_synt_C"/>
    <property type="match status" value="1"/>
</dbReference>
<gene>
    <name evidence="4" type="ORF">WS71_07880</name>
</gene>
<dbReference type="InterPro" id="IPR011141">
    <property type="entry name" value="Polyketide_synthase_type-III"/>
</dbReference>
<dbReference type="InterPro" id="IPR016039">
    <property type="entry name" value="Thiolase-like"/>
</dbReference>
<dbReference type="GO" id="GO:0016747">
    <property type="term" value="F:acyltransferase activity, transferring groups other than amino-acyl groups"/>
    <property type="evidence" value="ECO:0007669"/>
    <property type="project" value="InterPro"/>
</dbReference>
<dbReference type="PANTHER" id="PTHR11877">
    <property type="entry name" value="HYDROXYMETHYLGLUTARYL-COA SYNTHASE"/>
    <property type="match status" value="1"/>
</dbReference>
<protein>
    <recommendedName>
        <fullName evidence="3">Chalcone/stilbene synthase C-terminal domain-containing protein</fullName>
    </recommendedName>
</protein>
<dbReference type="SUPFAM" id="SSF53901">
    <property type="entry name" value="Thiolase-like"/>
    <property type="match status" value="2"/>
</dbReference>
<reference evidence="4 5" key="1">
    <citation type="submission" date="2015-12" db="EMBL/GenBank/DDBJ databases">
        <title>Diversity of Burkholderia near neighbor genomes.</title>
        <authorList>
            <person name="Sahl J."/>
            <person name="Wagner D."/>
            <person name="Keim P."/>
        </authorList>
    </citation>
    <scope>NUCLEOTIDE SEQUENCE [LARGE SCALE GENOMIC DNA]</scope>
    <source>
        <strain evidence="4 5">BDU8</strain>
    </source>
</reference>
<evidence type="ECO:0000256" key="1">
    <source>
        <dbReference type="ARBA" id="ARBA00005531"/>
    </source>
</evidence>
<evidence type="ECO:0000259" key="3">
    <source>
        <dbReference type="Pfam" id="PF02797"/>
    </source>
</evidence>
<dbReference type="Proteomes" id="UP000067711">
    <property type="component" value="Chromosome 2"/>
</dbReference>
<accession>A0A1B4FU99</accession>
<dbReference type="PANTHER" id="PTHR11877:SF46">
    <property type="entry name" value="TYPE III POLYKETIDE SYNTHASE A"/>
    <property type="match status" value="1"/>
</dbReference>